<evidence type="ECO:0000256" key="14">
    <source>
        <dbReference type="SAM" id="MobiDB-lite"/>
    </source>
</evidence>
<dbReference type="InterPro" id="IPR028082">
    <property type="entry name" value="Peripla_BP_I"/>
</dbReference>
<evidence type="ECO:0000256" key="8">
    <source>
        <dbReference type="ARBA" id="ARBA00022741"/>
    </source>
</evidence>
<proteinExistence type="predicted"/>
<keyword evidence="9 15" id="KW-1133">Transmembrane helix</keyword>
<keyword evidence="18" id="KW-1185">Reference proteome</keyword>
<evidence type="ECO:0000256" key="2">
    <source>
        <dbReference type="ARBA" id="ARBA00004167"/>
    </source>
</evidence>
<evidence type="ECO:0000259" key="17">
    <source>
        <dbReference type="PROSITE" id="PS50125"/>
    </source>
</evidence>
<evidence type="ECO:0000256" key="9">
    <source>
        <dbReference type="ARBA" id="ARBA00022989"/>
    </source>
</evidence>
<dbReference type="PROSITE" id="PS50011">
    <property type="entry name" value="PROTEIN_KINASE_DOM"/>
    <property type="match status" value="1"/>
</dbReference>
<dbReference type="AlphaFoldDB" id="A0A7E4VDZ2"/>
<keyword evidence="8" id="KW-0547">Nucleotide-binding</keyword>
<dbReference type="InterPro" id="IPR011009">
    <property type="entry name" value="Kinase-like_dom_sf"/>
</dbReference>
<evidence type="ECO:0000313" key="18">
    <source>
        <dbReference type="Proteomes" id="UP000492821"/>
    </source>
</evidence>
<name>A0A7E4VDZ2_PANRE</name>
<sequence>MFITDSCSVENFGISRLARFWNVPVFLRSDFALTLFDPTMFPTVVHMADMTCISAALAIEKVAEALGRTELTLVGPYLQNQKSESLHIGIYNYLTLLNTVNATHVDLDENNWGSMGDQFLSIRTPVQLIVIDGNFANPNTAFDKMDVRGMVNDGYFVIWICKNAVQQCQADLKERAYDTKILLMSPYYPNWDAIVAQMVIKLGDVYEDQFITEYVNTYTTCYTIAIAYQRTGSSNGQTIANAFKSAAFTNAPFGELLFDANAVRLPSTIFAWKPSQNEPLMEGYVVQTTRAPCANQRCYEANLVTINGTTWFRDRNQVLKECVYSGGCTSYMFIVFIGIGVVMLIAMVAFVIKRQRAKRMNQYKMHWKIPRSMLKVIEKASKVNENIGGGGLSSKRRQIEQYAIYESTKADVITLQAPEVVNWTKDELQYLTELKRLNHDNLINFIGICYNDGPIFYLMYNLVERASLSDFVFDMDFRLDETFKSAFLRDILKGLNYLHRSPVGYHGLLTLDNCLIDANWVLKLTNFGITVFLHKLQEEKVLKLNGNAHLKPELYQHIAPEFLKNLSLGEFYPMGDQQGDVYSFGMILYQIIMRTRPFKGEDLKSTKISKQLFEKIRLQQIMPIVADYAPEDQPLIEIMEQCWKHNPTLRPKVRVLNQVLASAFQSTKGNLVDQMMRMNEKHAANLESIVAERGAMLVEAQEQTDRLLCEILPPTIAEQLKSGAIIEPRSYEAVTVLFCQLVDFLYVQENTNPVQVVEFLNEVFTMFDLVINKHDAYKVETTGETYMVASGVPNENENRHVFEISEVALEFRERSYSYKLAALPEFKLQIRIGYHCGPIAAGVIGLKAPRFCLFGDTVSFVNRSTWKNKDSLESTALQLMVVDEYKLTKRGIVTVKGKGDVNTYWLNEHIHQHPDTNELAHTAAAASALPKPKTPKPGKASPSKTLFARRRSSVKEDKEMLLPDEM</sequence>
<keyword evidence="5" id="KW-1003">Cell membrane</keyword>
<comment type="subcellular location">
    <subcellularLocation>
        <location evidence="3">Cell membrane</location>
    </subcellularLocation>
    <subcellularLocation>
        <location evidence="2">Membrane</location>
        <topology evidence="2">Single-pass membrane protein</topology>
    </subcellularLocation>
</comment>
<keyword evidence="6 15" id="KW-0812">Transmembrane</keyword>
<evidence type="ECO:0000256" key="3">
    <source>
        <dbReference type="ARBA" id="ARBA00004236"/>
    </source>
</evidence>
<dbReference type="InterPro" id="IPR001054">
    <property type="entry name" value="A/G_cyclase"/>
</dbReference>
<dbReference type="PROSITE" id="PS50125">
    <property type="entry name" value="GUANYLATE_CYCLASE_2"/>
    <property type="match status" value="1"/>
</dbReference>
<dbReference type="Proteomes" id="UP000492821">
    <property type="component" value="Unassembled WGS sequence"/>
</dbReference>
<evidence type="ECO:0000256" key="6">
    <source>
        <dbReference type="ARBA" id="ARBA00022692"/>
    </source>
</evidence>
<reference evidence="18" key="1">
    <citation type="journal article" date="2013" name="Genetics">
        <title>The draft genome and transcriptome of Panagrellus redivivus are shaped by the harsh demands of a free-living lifestyle.</title>
        <authorList>
            <person name="Srinivasan J."/>
            <person name="Dillman A.R."/>
            <person name="Macchietto M.G."/>
            <person name="Heikkinen L."/>
            <person name="Lakso M."/>
            <person name="Fracchia K.M."/>
            <person name="Antoshechkin I."/>
            <person name="Mortazavi A."/>
            <person name="Wong G."/>
            <person name="Sternberg P.W."/>
        </authorList>
    </citation>
    <scope>NUCLEOTIDE SEQUENCE [LARGE SCALE GENOMIC DNA]</scope>
    <source>
        <strain evidence="18">MT8872</strain>
    </source>
</reference>
<dbReference type="GO" id="GO:0004383">
    <property type="term" value="F:guanylate cyclase activity"/>
    <property type="evidence" value="ECO:0007669"/>
    <property type="project" value="UniProtKB-EC"/>
</dbReference>
<dbReference type="Pfam" id="PF07714">
    <property type="entry name" value="PK_Tyr_Ser-Thr"/>
    <property type="match status" value="1"/>
</dbReference>
<dbReference type="SMART" id="SM00044">
    <property type="entry name" value="CYCc"/>
    <property type="match status" value="1"/>
</dbReference>
<keyword evidence="7" id="KW-0732">Signal</keyword>
<dbReference type="GO" id="GO:0007606">
    <property type="term" value="P:sensory perception of chemical stimulus"/>
    <property type="evidence" value="ECO:0007669"/>
    <property type="project" value="UniProtKB-ARBA"/>
</dbReference>
<evidence type="ECO:0000256" key="7">
    <source>
        <dbReference type="ARBA" id="ARBA00022729"/>
    </source>
</evidence>
<evidence type="ECO:0000256" key="11">
    <source>
        <dbReference type="ARBA" id="ARBA00023180"/>
    </source>
</evidence>
<dbReference type="GO" id="GO:0001653">
    <property type="term" value="F:peptide receptor activity"/>
    <property type="evidence" value="ECO:0007669"/>
    <property type="project" value="TreeGrafter"/>
</dbReference>
<dbReference type="PANTHER" id="PTHR11920">
    <property type="entry name" value="GUANYLYL CYCLASE"/>
    <property type="match status" value="1"/>
</dbReference>
<evidence type="ECO:0000313" key="19">
    <source>
        <dbReference type="WBParaSite" id="Pan_g19303.t1"/>
    </source>
</evidence>
<feature type="compositionally biased region" description="Basic and acidic residues" evidence="14">
    <location>
        <begin position="953"/>
        <end position="966"/>
    </location>
</feature>
<feature type="transmembrane region" description="Helical" evidence="15">
    <location>
        <begin position="331"/>
        <end position="352"/>
    </location>
</feature>
<evidence type="ECO:0000256" key="15">
    <source>
        <dbReference type="SAM" id="Phobius"/>
    </source>
</evidence>
<accession>A0A7E4VDZ2</accession>
<dbReference type="InterPro" id="IPR000719">
    <property type="entry name" value="Prot_kinase_dom"/>
</dbReference>
<evidence type="ECO:0000256" key="4">
    <source>
        <dbReference type="ARBA" id="ARBA00012202"/>
    </source>
</evidence>
<dbReference type="InterPro" id="IPR050401">
    <property type="entry name" value="Cyclic_nucleotide_synthase"/>
</dbReference>
<keyword evidence="13" id="KW-0141">cGMP biosynthesis</keyword>
<keyword evidence="10 15" id="KW-0472">Membrane</keyword>
<dbReference type="EC" id="4.6.1.2" evidence="4"/>
<dbReference type="CDD" id="cd07302">
    <property type="entry name" value="CHD"/>
    <property type="match status" value="1"/>
</dbReference>
<dbReference type="WBParaSite" id="Pan_g19303.t1">
    <property type="protein sequence ID" value="Pan_g19303.t1"/>
    <property type="gene ID" value="Pan_g19303"/>
</dbReference>
<feature type="compositionally biased region" description="Low complexity" evidence="14">
    <location>
        <begin position="921"/>
        <end position="931"/>
    </location>
</feature>
<protein>
    <recommendedName>
        <fullName evidence="4">guanylate cyclase</fullName>
        <ecNumber evidence="4">4.6.1.2</ecNumber>
    </recommendedName>
</protein>
<evidence type="ECO:0000256" key="5">
    <source>
        <dbReference type="ARBA" id="ARBA00022475"/>
    </source>
</evidence>
<organism evidence="18 19">
    <name type="scientific">Panagrellus redivivus</name>
    <name type="common">Microworm</name>
    <dbReference type="NCBI Taxonomy" id="6233"/>
    <lineage>
        <taxon>Eukaryota</taxon>
        <taxon>Metazoa</taxon>
        <taxon>Ecdysozoa</taxon>
        <taxon>Nematoda</taxon>
        <taxon>Chromadorea</taxon>
        <taxon>Rhabditida</taxon>
        <taxon>Tylenchina</taxon>
        <taxon>Panagrolaimomorpha</taxon>
        <taxon>Panagrolaimoidea</taxon>
        <taxon>Panagrolaimidae</taxon>
        <taxon>Panagrellus</taxon>
    </lineage>
</organism>
<dbReference type="GO" id="GO:0005524">
    <property type="term" value="F:ATP binding"/>
    <property type="evidence" value="ECO:0007669"/>
    <property type="project" value="InterPro"/>
</dbReference>
<dbReference type="SUPFAM" id="SSF53822">
    <property type="entry name" value="Periplasmic binding protein-like I"/>
    <property type="match status" value="1"/>
</dbReference>
<keyword evidence="12" id="KW-0456">Lyase</keyword>
<dbReference type="GO" id="GO:0004016">
    <property type="term" value="F:adenylate cyclase activity"/>
    <property type="evidence" value="ECO:0007669"/>
    <property type="project" value="TreeGrafter"/>
</dbReference>
<dbReference type="GO" id="GO:0005886">
    <property type="term" value="C:plasma membrane"/>
    <property type="evidence" value="ECO:0007669"/>
    <property type="project" value="UniProtKB-SubCell"/>
</dbReference>
<evidence type="ECO:0000256" key="10">
    <source>
        <dbReference type="ARBA" id="ARBA00023136"/>
    </source>
</evidence>
<dbReference type="GO" id="GO:0007168">
    <property type="term" value="P:receptor guanylyl cyclase signaling pathway"/>
    <property type="evidence" value="ECO:0007669"/>
    <property type="project" value="TreeGrafter"/>
</dbReference>
<dbReference type="Pfam" id="PF00211">
    <property type="entry name" value="Guanylate_cyc"/>
    <property type="match status" value="1"/>
</dbReference>
<feature type="domain" description="Guanylate cyclase" evidence="17">
    <location>
        <begin position="735"/>
        <end position="865"/>
    </location>
</feature>
<dbReference type="Gene3D" id="3.30.70.1230">
    <property type="entry name" value="Nucleotide cyclase"/>
    <property type="match status" value="1"/>
</dbReference>
<dbReference type="InterPro" id="IPR001245">
    <property type="entry name" value="Ser-Thr/Tyr_kinase_cat_dom"/>
</dbReference>
<evidence type="ECO:0000256" key="1">
    <source>
        <dbReference type="ARBA" id="ARBA00001436"/>
    </source>
</evidence>
<reference evidence="19" key="2">
    <citation type="submission" date="2020-10" db="UniProtKB">
        <authorList>
            <consortium name="WormBaseParasite"/>
        </authorList>
    </citation>
    <scope>IDENTIFICATION</scope>
</reference>
<dbReference type="FunFam" id="3.30.70.1230:FF:000050">
    <property type="entry name" value="Guanylate cyclase"/>
    <property type="match status" value="1"/>
</dbReference>
<dbReference type="SUPFAM" id="SSF55073">
    <property type="entry name" value="Nucleotide cyclase"/>
    <property type="match status" value="1"/>
</dbReference>
<evidence type="ECO:0000256" key="12">
    <source>
        <dbReference type="ARBA" id="ARBA00023239"/>
    </source>
</evidence>
<evidence type="ECO:0000259" key="16">
    <source>
        <dbReference type="PROSITE" id="PS50011"/>
    </source>
</evidence>
<keyword evidence="11" id="KW-0325">Glycoprotein</keyword>
<dbReference type="GO" id="GO:0004672">
    <property type="term" value="F:protein kinase activity"/>
    <property type="evidence" value="ECO:0007669"/>
    <property type="project" value="InterPro"/>
</dbReference>
<feature type="region of interest" description="Disordered" evidence="14">
    <location>
        <begin position="921"/>
        <end position="966"/>
    </location>
</feature>
<feature type="domain" description="Protein kinase" evidence="16">
    <location>
        <begin position="381"/>
        <end position="664"/>
    </location>
</feature>
<dbReference type="SUPFAM" id="SSF56112">
    <property type="entry name" value="Protein kinase-like (PK-like)"/>
    <property type="match status" value="1"/>
</dbReference>
<dbReference type="PANTHER" id="PTHR11920:SF355">
    <property type="entry name" value="RECEPTOR-TYPE GUANYLATE CYCLASE GCY-10-RELATED"/>
    <property type="match status" value="1"/>
</dbReference>
<dbReference type="GO" id="GO:0035556">
    <property type="term" value="P:intracellular signal transduction"/>
    <property type="evidence" value="ECO:0007669"/>
    <property type="project" value="InterPro"/>
</dbReference>
<dbReference type="InterPro" id="IPR029787">
    <property type="entry name" value="Nucleotide_cyclase"/>
</dbReference>
<evidence type="ECO:0000256" key="13">
    <source>
        <dbReference type="ARBA" id="ARBA00023293"/>
    </source>
</evidence>
<dbReference type="Gene3D" id="1.10.510.10">
    <property type="entry name" value="Transferase(Phosphotransferase) domain 1"/>
    <property type="match status" value="1"/>
</dbReference>
<comment type="catalytic activity">
    <reaction evidence="1">
        <text>GTP = 3',5'-cyclic GMP + diphosphate</text>
        <dbReference type="Rhea" id="RHEA:13665"/>
        <dbReference type="ChEBI" id="CHEBI:33019"/>
        <dbReference type="ChEBI" id="CHEBI:37565"/>
        <dbReference type="ChEBI" id="CHEBI:57746"/>
        <dbReference type="EC" id="4.6.1.2"/>
    </reaction>
</comment>